<dbReference type="InterPro" id="IPR006577">
    <property type="entry name" value="UAS"/>
</dbReference>
<dbReference type="SMART" id="SM00166">
    <property type="entry name" value="UBX"/>
    <property type="match status" value="1"/>
</dbReference>
<dbReference type="GO" id="GO:0005783">
    <property type="term" value="C:endoplasmic reticulum"/>
    <property type="evidence" value="ECO:0007669"/>
    <property type="project" value="TreeGrafter"/>
</dbReference>
<dbReference type="OMA" id="ILIRHQW"/>
<dbReference type="InterPro" id="IPR036249">
    <property type="entry name" value="Thioredoxin-like_sf"/>
</dbReference>
<dbReference type="EMBL" id="KK583192">
    <property type="protein sequence ID" value="KDO33619.1"/>
    <property type="molecule type" value="Genomic_DNA"/>
</dbReference>
<gene>
    <name evidence="4" type="ORF">SPRG_19245</name>
</gene>
<dbReference type="KEGG" id="spar:SPRG_19245"/>
<evidence type="ECO:0000313" key="4">
    <source>
        <dbReference type="EMBL" id="KDO33619.1"/>
    </source>
</evidence>
<evidence type="ECO:0000256" key="2">
    <source>
        <dbReference type="SAM" id="MobiDB-lite"/>
    </source>
</evidence>
<dbReference type="CDD" id="cd01767">
    <property type="entry name" value="UBX"/>
    <property type="match status" value="1"/>
</dbReference>
<dbReference type="SUPFAM" id="SSF54236">
    <property type="entry name" value="Ubiquitin-like"/>
    <property type="match status" value="1"/>
</dbReference>
<dbReference type="VEuPathDB" id="FungiDB:SPRG_19245"/>
<proteinExistence type="predicted"/>
<evidence type="ECO:0000256" key="1">
    <source>
        <dbReference type="ARBA" id="ARBA00023054"/>
    </source>
</evidence>
<dbReference type="SMART" id="SM00594">
    <property type="entry name" value="UAS"/>
    <property type="match status" value="1"/>
</dbReference>
<sequence length="388" mass="43090">MEDVGVETTGLRRRVGPGETSEPRPSPATADAPSPPASPASVASELPSFWKSPLQYLFGPNPPPELLAQVLLDDMKKEYGALCPAFEPISFRDAANLAKNTGKFLFVYLHSEVHDDTPRFCKSALCTDEMVAFCLEHDNMVLWAGSVLQSEGYSVSLTLGAASFPFMSLLISTPRGLNVVEKIQGAVTKEQLTARLANAILRNQHHITASRAQEQFRTEAQILREEQDREYQASLEADRLKAEEDDRRRADEARQAAEEAARLEAERAAEEAQRLQKEREHHARAATMEAKRAALAHGPTARGKDTCLIRFQLHNGTRLERLFFAADTFQVVRDFVDVSLFEKELPIVNYELATNFPRKAWGPDDVSSTLLDAGLAPQALLYVQDLDS</sequence>
<organism evidence="4 5">
    <name type="scientific">Saprolegnia parasitica (strain CBS 223.65)</name>
    <dbReference type="NCBI Taxonomy" id="695850"/>
    <lineage>
        <taxon>Eukaryota</taxon>
        <taxon>Sar</taxon>
        <taxon>Stramenopiles</taxon>
        <taxon>Oomycota</taxon>
        <taxon>Saprolegniomycetes</taxon>
        <taxon>Saprolegniales</taxon>
        <taxon>Saprolegniaceae</taxon>
        <taxon>Saprolegnia</taxon>
    </lineage>
</organism>
<dbReference type="Pfam" id="PF00789">
    <property type="entry name" value="UBX"/>
    <property type="match status" value="1"/>
</dbReference>
<dbReference type="PROSITE" id="PS50033">
    <property type="entry name" value="UBX"/>
    <property type="match status" value="1"/>
</dbReference>
<dbReference type="InterPro" id="IPR001012">
    <property type="entry name" value="UBX_dom"/>
</dbReference>
<feature type="region of interest" description="Disordered" evidence="2">
    <location>
        <begin position="234"/>
        <end position="258"/>
    </location>
</feature>
<dbReference type="Gene3D" id="3.10.20.90">
    <property type="entry name" value="Phosphatidylinositol 3-kinase Catalytic Subunit, Chain A, domain 1"/>
    <property type="match status" value="1"/>
</dbReference>
<dbReference type="InterPro" id="IPR029071">
    <property type="entry name" value="Ubiquitin-like_domsf"/>
</dbReference>
<dbReference type="Proteomes" id="UP000030745">
    <property type="component" value="Unassembled WGS sequence"/>
</dbReference>
<dbReference type="STRING" id="695850.A0A067CSD8"/>
<dbReference type="GeneID" id="24140665"/>
<accession>A0A067CSD8</accession>
<dbReference type="Gene3D" id="3.40.30.10">
    <property type="entry name" value="Glutaredoxin"/>
    <property type="match status" value="1"/>
</dbReference>
<dbReference type="GO" id="GO:0043130">
    <property type="term" value="F:ubiquitin binding"/>
    <property type="evidence" value="ECO:0007669"/>
    <property type="project" value="TreeGrafter"/>
</dbReference>
<keyword evidence="5" id="KW-1185">Reference proteome</keyword>
<evidence type="ECO:0000259" key="3">
    <source>
        <dbReference type="PROSITE" id="PS50033"/>
    </source>
</evidence>
<dbReference type="GO" id="GO:0036503">
    <property type="term" value="P:ERAD pathway"/>
    <property type="evidence" value="ECO:0007669"/>
    <property type="project" value="TreeGrafter"/>
</dbReference>
<feature type="domain" description="UBX" evidence="3">
    <location>
        <begin position="302"/>
        <end position="383"/>
    </location>
</feature>
<feature type="region of interest" description="Disordered" evidence="2">
    <location>
        <begin position="1"/>
        <end position="42"/>
    </location>
</feature>
<keyword evidence="1" id="KW-0175">Coiled coil</keyword>
<dbReference type="RefSeq" id="XP_012195664.1">
    <property type="nucleotide sequence ID" value="XM_012340274.1"/>
</dbReference>
<protein>
    <recommendedName>
        <fullName evidence="3">UBX domain-containing protein</fullName>
    </recommendedName>
</protein>
<evidence type="ECO:0000313" key="5">
    <source>
        <dbReference type="Proteomes" id="UP000030745"/>
    </source>
</evidence>
<dbReference type="SUPFAM" id="SSF52833">
    <property type="entry name" value="Thioredoxin-like"/>
    <property type="match status" value="1"/>
</dbReference>
<reference evidence="4 5" key="1">
    <citation type="journal article" date="2013" name="PLoS Genet.">
        <title>Distinctive expansion of potential virulence genes in the genome of the oomycete fish pathogen Saprolegnia parasitica.</title>
        <authorList>
            <person name="Jiang R.H."/>
            <person name="de Bruijn I."/>
            <person name="Haas B.J."/>
            <person name="Belmonte R."/>
            <person name="Lobach L."/>
            <person name="Christie J."/>
            <person name="van den Ackerveken G."/>
            <person name="Bottin A."/>
            <person name="Bulone V."/>
            <person name="Diaz-Moreno S.M."/>
            <person name="Dumas B."/>
            <person name="Fan L."/>
            <person name="Gaulin E."/>
            <person name="Govers F."/>
            <person name="Grenville-Briggs L.J."/>
            <person name="Horner N.R."/>
            <person name="Levin J.Z."/>
            <person name="Mammella M."/>
            <person name="Meijer H.J."/>
            <person name="Morris P."/>
            <person name="Nusbaum C."/>
            <person name="Oome S."/>
            <person name="Phillips A.J."/>
            <person name="van Rooyen D."/>
            <person name="Rzeszutek E."/>
            <person name="Saraiva M."/>
            <person name="Secombes C.J."/>
            <person name="Seidl M.F."/>
            <person name="Snel B."/>
            <person name="Stassen J.H."/>
            <person name="Sykes S."/>
            <person name="Tripathy S."/>
            <person name="van den Berg H."/>
            <person name="Vega-Arreguin J.C."/>
            <person name="Wawra S."/>
            <person name="Young S.K."/>
            <person name="Zeng Q."/>
            <person name="Dieguez-Uribeondo J."/>
            <person name="Russ C."/>
            <person name="Tyler B.M."/>
            <person name="van West P."/>
        </authorList>
    </citation>
    <scope>NUCLEOTIDE SEQUENCE [LARGE SCALE GENOMIC DNA]</scope>
    <source>
        <strain evidence="4 5">CBS 223.65</strain>
    </source>
</reference>
<dbReference type="PANTHER" id="PTHR23322:SF1">
    <property type="entry name" value="FAS-ASSOCIATED FACTOR 2"/>
    <property type="match status" value="1"/>
</dbReference>
<dbReference type="AlphaFoldDB" id="A0A067CSD8"/>
<dbReference type="OrthoDB" id="1026733at2759"/>
<dbReference type="InterPro" id="IPR050730">
    <property type="entry name" value="UBX_domain-protein"/>
</dbReference>
<name>A0A067CSD8_SAPPC</name>
<dbReference type="PANTHER" id="PTHR23322">
    <property type="entry name" value="FAS-ASSOCIATED PROTEIN"/>
    <property type="match status" value="1"/>
</dbReference>